<dbReference type="PANTHER" id="PTHR10277:SF9">
    <property type="entry name" value="2-ISOPROPYLMALATE SYNTHASE 1, CHLOROPLASTIC-RELATED"/>
    <property type="match status" value="1"/>
</dbReference>
<dbReference type="GO" id="GO:0009098">
    <property type="term" value="P:L-leucine biosynthetic process"/>
    <property type="evidence" value="ECO:0007669"/>
    <property type="project" value="TreeGrafter"/>
</dbReference>
<evidence type="ECO:0000313" key="3">
    <source>
        <dbReference type="EMBL" id="RMU39133.1"/>
    </source>
</evidence>
<dbReference type="PANTHER" id="PTHR10277">
    <property type="entry name" value="HOMOCITRATE SYNTHASE-RELATED"/>
    <property type="match status" value="1"/>
</dbReference>
<dbReference type="CDD" id="cd03174">
    <property type="entry name" value="DRE_TIM_metallolyase"/>
    <property type="match status" value="1"/>
</dbReference>
<proteinExistence type="predicted"/>
<sequence length="470" mass="52510">MSQVAVDDSIALQVLPRVQFLFKSTIDLMDESLREGAERATVPPSIEDKCELAEAIIRTGVRTLVVGMFPDVPHNIELLRQLVERQQAGRIASDARFMVISHVGITFEQSLAVLNALADEGMSLKTVWLIAIHSVSDQQIQHLFPTILRKDPKSSFDATRWDSHSVSERRELNLSWLDQFLPILSRYKGGGVMVGLLDTFRACHSHLINTVDLVTRHGVSQIRLVDTAGTCLPHQLNHFVGELVERFPAVRFYGHFHDDFGMATSNALMGLSLGLQGVDVSVGGFANRAGHPPLAEVAVALKKLYGVELPSFNYESLFSLSRLTERLYGLMENPAQAITGVITHSIQSGIRTELLDRAPTIFDILDPNEIGSSLVRMFGVRSGRDGLLRFLRQTNLLFDHGLDATSELADQLYPLIEAEWRRRSATAHMQLRDCIDNYQNVLQQSFFTESDLAIWLQENLATITKESHTL</sequence>
<dbReference type="EMBL" id="RBTX01000128">
    <property type="protein sequence ID" value="RMU39133.1"/>
    <property type="molecule type" value="Genomic_DNA"/>
</dbReference>
<protein>
    <recommendedName>
        <fullName evidence="2">Pyruvate carboxyltransferase domain-containing protein</fullName>
    </recommendedName>
</protein>
<keyword evidence="1" id="KW-0464">Manganese</keyword>
<dbReference type="InterPro" id="IPR000891">
    <property type="entry name" value="PYR_CT"/>
</dbReference>
<reference evidence="3 4" key="1">
    <citation type="submission" date="2018-08" db="EMBL/GenBank/DDBJ databases">
        <title>Recombination of ecologically and evolutionarily significant loci maintains genetic cohesion in the Pseudomonas syringae species complex.</title>
        <authorList>
            <person name="Dillon M."/>
            <person name="Thakur S."/>
            <person name="Almeida R.N.D."/>
            <person name="Weir B.S."/>
            <person name="Guttman D.S."/>
        </authorList>
    </citation>
    <scope>NUCLEOTIDE SEQUENCE [LARGE SCALE GENOMIC DNA]</scope>
    <source>
        <strain evidence="3 4">ICMP 9749</strain>
    </source>
</reference>
<dbReference type="InterPro" id="IPR050073">
    <property type="entry name" value="2-IPM_HCS-like"/>
</dbReference>
<accession>A0A3M5U0K2</accession>
<evidence type="ECO:0000256" key="1">
    <source>
        <dbReference type="ARBA" id="ARBA00023211"/>
    </source>
</evidence>
<comment type="caution">
    <text evidence="3">The sequence shown here is derived from an EMBL/GenBank/DDBJ whole genome shotgun (WGS) entry which is preliminary data.</text>
</comment>
<dbReference type="Pfam" id="PF00682">
    <property type="entry name" value="HMGL-like"/>
    <property type="match status" value="1"/>
</dbReference>
<gene>
    <name evidence="3" type="ORF">ALP32_200183</name>
</gene>
<dbReference type="AlphaFoldDB" id="A0A3M5U0K2"/>
<evidence type="ECO:0000259" key="2">
    <source>
        <dbReference type="PROSITE" id="PS50991"/>
    </source>
</evidence>
<dbReference type="PROSITE" id="PS50991">
    <property type="entry name" value="PYR_CT"/>
    <property type="match status" value="1"/>
</dbReference>
<dbReference type="Proteomes" id="UP000281514">
    <property type="component" value="Unassembled WGS sequence"/>
</dbReference>
<dbReference type="SUPFAM" id="SSF51569">
    <property type="entry name" value="Aldolase"/>
    <property type="match status" value="1"/>
</dbReference>
<dbReference type="RefSeq" id="WP_005618760.1">
    <property type="nucleotide sequence ID" value="NZ_BMNO01000131.1"/>
</dbReference>
<evidence type="ECO:0000313" key="4">
    <source>
        <dbReference type="Proteomes" id="UP000281514"/>
    </source>
</evidence>
<name>A0A3M5U0K2_9PSED</name>
<feature type="domain" description="Pyruvate carboxyltransferase" evidence="2">
    <location>
        <begin position="26"/>
        <end position="318"/>
    </location>
</feature>
<organism evidence="3 4">
    <name type="scientific">Pseudomonas avellanae</name>
    <dbReference type="NCBI Taxonomy" id="46257"/>
    <lineage>
        <taxon>Bacteria</taxon>
        <taxon>Pseudomonadati</taxon>
        <taxon>Pseudomonadota</taxon>
        <taxon>Gammaproteobacteria</taxon>
        <taxon>Pseudomonadales</taxon>
        <taxon>Pseudomonadaceae</taxon>
        <taxon>Pseudomonas</taxon>
    </lineage>
</organism>
<dbReference type="Gene3D" id="3.20.20.70">
    <property type="entry name" value="Aldolase class I"/>
    <property type="match status" value="1"/>
</dbReference>
<dbReference type="InterPro" id="IPR013785">
    <property type="entry name" value="Aldolase_TIM"/>
</dbReference>
<dbReference type="GO" id="GO:0003852">
    <property type="term" value="F:2-isopropylmalate synthase activity"/>
    <property type="evidence" value="ECO:0007669"/>
    <property type="project" value="TreeGrafter"/>
</dbReference>